<comment type="subcellular location">
    <subcellularLocation>
        <location evidence="1">Nucleus</location>
    </subcellularLocation>
</comment>
<sequence length="283" mass="32257">MHELFLTTYVYEGDLNTTEKILQGYCASHPKTILFRKLIWEGPRTRTPKPIDVKFIKAQPQQVMMSWKFLSDQLSRQSYILNTLYEVDESSFGQAENGIMSDTNNPPREGYYLDQRPGTLRWNDLPDPTAAKPVNSRLPDPGLTRPVNSRLIVSIENQGNLCSIMRMLNHRHVTKIPSEIAAANDAQDSIRSVFELTRYLEFPASEGEPVGKIRSQLPAFSTLLPFDSENKWILTASVLVAKGDDPQQMKKGMDQLVAIKTDFEGCFDFKAMDRHIFDTRVKI</sequence>
<keyword evidence="3" id="KW-1185">Reference proteome</keyword>
<keyword evidence="1" id="KW-0010">Activator</keyword>
<reference evidence="2" key="1">
    <citation type="submission" date="2023-06" db="EMBL/GenBank/DDBJ databases">
        <title>Draft genome of Marssonina rosae.</title>
        <authorList>
            <person name="Cheng Q."/>
        </authorList>
    </citation>
    <scope>NUCLEOTIDE SEQUENCE</scope>
    <source>
        <strain evidence="2">R4</strain>
    </source>
</reference>
<keyword evidence="1" id="KW-0805">Transcription regulation</keyword>
<proteinExistence type="inferred from homology"/>
<dbReference type="InterPro" id="IPR019095">
    <property type="entry name" value="Mediator_Med18"/>
</dbReference>
<comment type="similarity">
    <text evidence="1">Belongs to the Mediator complex subunit 18 family.</text>
</comment>
<evidence type="ECO:0000313" key="2">
    <source>
        <dbReference type="EMBL" id="KAK2625153.1"/>
    </source>
</evidence>
<comment type="caution">
    <text evidence="2">The sequence shown here is derived from an EMBL/GenBank/DDBJ whole genome shotgun (WGS) entry which is preliminary data.</text>
</comment>
<name>A0AAD9SXW2_9HELO</name>
<evidence type="ECO:0000313" key="3">
    <source>
        <dbReference type="Proteomes" id="UP001285354"/>
    </source>
</evidence>
<dbReference type="AlphaFoldDB" id="A0AAD9SXW2"/>
<dbReference type="GO" id="GO:0016592">
    <property type="term" value="C:mediator complex"/>
    <property type="evidence" value="ECO:0007669"/>
    <property type="project" value="InterPro"/>
</dbReference>
<keyword evidence="1" id="KW-0804">Transcription</keyword>
<evidence type="ECO:0000256" key="1">
    <source>
        <dbReference type="RuleBase" id="RU364150"/>
    </source>
</evidence>
<dbReference type="GO" id="GO:0003712">
    <property type="term" value="F:transcription coregulator activity"/>
    <property type="evidence" value="ECO:0007669"/>
    <property type="project" value="InterPro"/>
</dbReference>
<protein>
    <recommendedName>
        <fullName evidence="1">Mediator of RNA polymerase II transcription subunit 18</fullName>
    </recommendedName>
    <alternativeName>
        <fullName evidence="1">Mediator complex subunit 18</fullName>
    </alternativeName>
</protein>
<dbReference type="GO" id="GO:0006357">
    <property type="term" value="P:regulation of transcription by RNA polymerase II"/>
    <property type="evidence" value="ECO:0007669"/>
    <property type="project" value="InterPro"/>
</dbReference>
<comment type="function">
    <text evidence="1">Component of the Mediator complex, a coactivator involved in the regulated transcription of nearly all RNA polymerase II-dependent genes. Mediator functions as a bridge to convey information from gene-specific regulatory proteins to the basal RNA polymerase II transcription machinery. Mediator is recruited to promoters by direct interactions with regulatory proteins and serves as a scaffold for the assembly of a functional preinitiation complex with RNA polymerase II and the general transcription factors.</text>
</comment>
<dbReference type="EMBL" id="JAUBYV010000008">
    <property type="protein sequence ID" value="KAK2625153.1"/>
    <property type="molecule type" value="Genomic_DNA"/>
</dbReference>
<dbReference type="Proteomes" id="UP001285354">
    <property type="component" value="Unassembled WGS sequence"/>
</dbReference>
<accession>A0AAD9SXW2</accession>
<comment type="subunit">
    <text evidence="1">Component of the Mediator complex.</text>
</comment>
<gene>
    <name evidence="1" type="primary">MED18</name>
    <name evidence="2" type="ORF">QTJ16_005522</name>
</gene>
<dbReference type="Gene3D" id="2.40.320.10">
    <property type="entry name" value="Hypothetical Protein Pfu-838710-001"/>
    <property type="match status" value="2"/>
</dbReference>
<keyword evidence="1" id="KW-0539">Nucleus</keyword>
<organism evidence="2 3">
    <name type="scientific">Diplocarpon rosae</name>
    <dbReference type="NCBI Taxonomy" id="946125"/>
    <lineage>
        <taxon>Eukaryota</taxon>
        <taxon>Fungi</taxon>
        <taxon>Dikarya</taxon>
        <taxon>Ascomycota</taxon>
        <taxon>Pezizomycotina</taxon>
        <taxon>Leotiomycetes</taxon>
        <taxon>Helotiales</taxon>
        <taxon>Drepanopezizaceae</taxon>
        <taxon>Diplocarpon</taxon>
    </lineage>
</organism>
<dbReference type="Pfam" id="PF09637">
    <property type="entry name" value="Med18"/>
    <property type="match status" value="2"/>
</dbReference>